<protein>
    <submittedName>
        <fullName evidence="1">Uncharacterized protein</fullName>
    </submittedName>
</protein>
<organism evidence="1 2">
    <name type="scientific">Lihuaxuella thermophila</name>
    <dbReference type="NCBI Taxonomy" id="1173111"/>
    <lineage>
        <taxon>Bacteria</taxon>
        <taxon>Bacillati</taxon>
        <taxon>Bacillota</taxon>
        <taxon>Bacilli</taxon>
        <taxon>Bacillales</taxon>
        <taxon>Thermoactinomycetaceae</taxon>
        <taxon>Lihuaxuella</taxon>
    </lineage>
</organism>
<gene>
    <name evidence="1" type="ORF">SAMN05444955_106158</name>
</gene>
<sequence length="141" mass="16787">MSKAFFIKGFDTRRLKRMHLIKRIETTFTFEMDDKAGGLKRMHLIKRIETRLELARMWQGHVSNECTSLRGLKPAHPLGRSREYGRLKRMHLIKRIETNSLAYLTNQQQRLKRMHLIKRIETIGGYKYRPMLPKSQTNAPH</sequence>
<reference evidence="1 2" key="1">
    <citation type="submission" date="2016-10" db="EMBL/GenBank/DDBJ databases">
        <authorList>
            <person name="de Groot N.N."/>
        </authorList>
    </citation>
    <scope>NUCLEOTIDE SEQUENCE [LARGE SCALE GENOMIC DNA]</scope>
    <source>
        <strain evidence="1 2">DSM 46701</strain>
    </source>
</reference>
<evidence type="ECO:0000313" key="1">
    <source>
        <dbReference type="EMBL" id="SEN15107.1"/>
    </source>
</evidence>
<evidence type="ECO:0000313" key="2">
    <source>
        <dbReference type="Proteomes" id="UP000199695"/>
    </source>
</evidence>
<dbReference type="AlphaFoldDB" id="A0A1H8E8C7"/>
<name>A0A1H8E8C7_9BACL</name>
<proteinExistence type="predicted"/>
<dbReference type="Proteomes" id="UP000199695">
    <property type="component" value="Unassembled WGS sequence"/>
</dbReference>
<keyword evidence="2" id="KW-1185">Reference proteome</keyword>
<dbReference type="EMBL" id="FOCQ01000006">
    <property type="protein sequence ID" value="SEN15107.1"/>
    <property type="molecule type" value="Genomic_DNA"/>
</dbReference>
<accession>A0A1H8E8C7</accession>